<feature type="domain" description="Aminoglycoside phosphotransferase" evidence="1">
    <location>
        <begin position="144"/>
        <end position="341"/>
    </location>
</feature>
<organism evidence="2 3">
    <name type="scientific">Trueperella bonasi</name>
    <dbReference type="NCBI Taxonomy" id="312286"/>
    <lineage>
        <taxon>Bacteria</taxon>
        <taxon>Bacillati</taxon>
        <taxon>Actinomycetota</taxon>
        <taxon>Actinomycetes</taxon>
        <taxon>Actinomycetales</taxon>
        <taxon>Actinomycetaceae</taxon>
        <taxon>Trueperella</taxon>
    </lineage>
</organism>
<dbReference type="Pfam" id="PF01636">
    <property type="entry name" value="APH"/>
    <property type="match status" value="1"/>
</dbReference>
<accession>A0ABT9NEW9</accession>
<evidence type="ECO:0000259" key="1">
    <source>
        <dbReference type="Pfam" id="PF01636"/>
    </source>
</evidence>
<dbReference type="InterPro" id="IPR002575">
    <property type="entry name" value="Aminoglycoside_PTrfase"/>
</dbReference>
<reference evidence="2 3" key="1">
    <citation type="submission" date="2023-07" db="EMBL/GenBank/DDBJ databases">
        <title>Sequencing the genomes of 1000 actinobacteria strains.</title>
        <authorList>
            <person name="Klenk H.-P."/>
        </authorList>
    </citation>
    <scope>NUCLEOTIDE SEQUENCE [LARGE SCALE GENOMIC DNA]</scope>
    <source>
        <strain evidence="2 3">DSM 17163</strain>
    </source>
</reference>
<protein>
    <recommendedName>
        <fullName evidence="1">Aminoglycoside phosphotransferase domain-containing protein</fullName>
    </recommendedName>
</protein>
<proteinExistence type="predicted"/>
<dbReference type="InterPro" id="IPR011009">
    <property type="entry name" value="Kinase-like_dom_sf"/>
</dbReference>
<gene>
    <name evidence="2" type="ORF">J2S70_000525</name>
</gene>
<dbReference type="Proteomes" id="UP001243212">
    <property type="component" value="Unassembled WGS sequence"/>
</dbReference>
<dbReference type="EMBL" id="JAUSQX010000001">
    <property type="protein sequence ID" value="MDP9805943.1"/>
    <property type="molecule type" value="Genomic_DNA"/>
</dbReference>
<name>A0ABT9NEW9_9ACTO</name>
<sequence>MGVSDERRALALLTGQSAGDMLRLALDEAGILRSWHVHAVNHRPGASVSVGYSLVWDRFDGERRLREDLYLLASTARIRRERLERAGAKTLYAGGLPVHVWEYPADPELPALELACDPEKLSAFIGQHVDIELLGYRPTRRAVLKIEGETERYYVKVVRPGVVEALTARHAAFDQAKVPAPTVVTATKDGLVLTSALPGVALSTSYASGKNLDATFDSLTRTLDALPIIGRALRRRPVWADRCEHYAHAASIAMPEITGRAREAAAAIRQYRSTADYGPLVPTHGDFYEANILISPTTGRVSGLLDLDSFGPGYRADDWGCLLGHLSVLPGLNSRYAQAQAIADRWFDRLRSKVDPVALAASAAGVVLSLVASPRHRGRKNWKSQVRSRLDVVEWWLAKAGEADAALPARLPANRA</sequence>
<comment type="caution">
    <text evidence="2">The sequence shown here is derived from an EMBL/GenBank/DDBJ whole genome shotgun (WGS) entry which is preliminary data.</text>
</comment>
<keyword evidence="3" id="KW-1185">Reference proteome</keyword>
<dbReference type="RefSeq" id="WP_307682195.1">
    <property type="nucleotide sequence ID" value="NZ_JAUSQX010000001.1"/>
</dbReference>
<evidence type="ECO:0000313" key="3">
    <source>
        <dbReference type="Proteomes" id="UP001243212"/>
    </source>
</evidence>
<dbReference type="SUPFAM" id="SSF56112">
    <property type="entry name" value="Protein kinase-like (PK-like)"/>
    <property type="match status" value="1"/>
</dbReference>
<evidence type="ECO:0000313" key="2">
    <source>
        <dbReference type="EMBL" id="MDP9805943.1"/>
    </source>
</evidence>
<dbReference type="Gene3D" id="3.90.1200.10">
    <property type="match status" value="1"/>
</dbReference>